<dbReference type="InterPro" id="IPR029056">
    <property type="entry name" value="Ribokinase-like"/>
</dbReference>
<dbReference type="GO" id="GO:0008478">
    <property type="term" value="F:pyridoxal kinase activity"/>
    <property type="evidence" value="ECO:0007669"/>
    <property type="project" value="UniProtKB-EC"/>
</dbReference>
<dbReference type="CDD" id="cd01173">
    <property type="entry name" value="pyridoxal_pyridoxamine_kinase"/>
    <property type="match status" value="1"/>
</dbReference>
<comment type="similarity">
    <text evidence="5">Belongs to the pyridoxine kinase family.</text>
</comment>
<keyword evidence="8" id="KW-0547">Nucleotide-binding</keyword>
<evidence type="ECO:0000256" key="6">
    <source>
        <dbReference type="ARBA" id="ARBA00012104"/>
    </source>
</evidence>
<dbReference type="GO" id="GO:0046872">
    <property type="term" value="F:metal ion binding"/>
    <property type="evidence" value="ECO:0007669"/>
    <property type="project" value="InterPro"/>
</dbReference>
<dbReference type="SUPFAM" id="SSF53649">
    <property type="entry name" value="Alkaline phosphatase-like"/>
    <property type="match status" value="1"/>
</dbReference>
<feature type="compositionally biased region" description="Gly residues" evidence="12">
    <location>
        <begin position="192"/>
        <end position="223"/>
    </location>
</feature>
<proteinExistence type="inferred from homology"/>
<evidence type="ECO:0000256" key="8">
    <source>
        <dbReference type="ARBA" id="ARBA00022741"/>
    </source>
</evidence>
<dbReference type="GO" id="GO:0006096">
    <property type="term" value="P:glycolytic process"/>
    <property type="evidence" value="ECO:0007669"/>
    <property type="project" value="UniProtKB-KW"/>
</dbReference>
<dbReference type="Gene3D" id="3.40.720.10">
    <property type="entry name" value="Alkaline Phosphatase, subunit A"/>
    <property type="match status" value="2"/>
</dbReference>
<evidence type="ECO:0000256" key="3">
    <source>
        <dbReference type="ARBA" id="ARBA00004921"/>
    </source>
</evidence>
<sequence length="710" mass="73514">MAPERIAFVLIDGLGDVNEAGLGGRTPLQAAHTPFLDAIAAAGLNGLMDPVAPGLACGSDTAHLSLLGHDPRACYRGRGAFESLGAGLLMDPGDIAFKANFATLDPASGIVLRRRADRRFEAEGPVLCAALDGLPIPGFPELGLRVRYATEHRAGVVIAGPGLTDAITGTDPLRDGLPLLDPAPVEEERGGYGEQGNGAADGSGVEAGGGQGTDAEGNMGGPPGDEPAGPRKERPPPSARSAACYSAAATRAASDAMRAALARHPINAERVSRGLPPANVVLLRGCGARLALPAFPARHGLRGGVAAPTRIIRGLALTLGMAALDVPGGTGDYHTALHAKAQAVAAALSAHRLDLGFLHVKAVDDAGHDGSAAHKAALLGAVDAMVGQLLARLARARLDSGEEGGVGAEYTIVVTGDHSTPVATMDHSCEPVPVAIAHLRHVEMGKPSSAQTFGDSVSSFDESAAGAGGLGRFPGSQLMPLIKHFAGHVVAGCVGNKAAVFPLQLLGFEVDAVNTVQFSNHTGYPLWKGKVLSGEELWDLIDAMETNGLLSQYTHLLTGFIGSLSLLHTIHRVLLKLREYNPALVYVCDPVQGDNGQLYVSPDLPPAFRSELTPIATIMTPNQLEAELLTERSIGSVQEALDACAQLHRLGPHTVVITSLDLEPDHVTVLASTTQPQAEGALSTFRILVPRVQAYVTGTGELGGDEYRVK</sequence>
<dbReference type="Proteomes" id="UP000279271">
    <property type="component" value="Unassembled WGS sequence"/>
</dbReference>
<feature type="region of interest" description="Disordered" evidence="12">
    <location>
        <begin position="162"/>
        <end position="243"/>
    </location>
</feature>
<evidence type="ECO:0000256" key="7">
    <source>
        <dbReference type="ARBA" id="ARBA00022679"/>
    </source>
</evidence>
<comment type="catalytic activity">
    <reaction evidence="1">
        <text>(2R)-2-phosphoglycerate = (2R)-3-phosphoglycerate</text>
        <dbReference type="Rhea" id="RHEA:15901"/>
        <dbReference type="ChEBI" id="CHEBI:58272"/>
        <dbReference type="ChEBI" id="CHEBI:58289"/>
        <dbReference type="EC" id="5.4.2.12"/>
    </reaction>
</comment>
<dbReference type="Pfam" id="PF10143">
    <property type="entry name" value="PhosphMutase"/>
    <property type="match status" value="1"/>
</dbReference>
<dbReference type="EMBL" id="QOKY01000184">
    <property type="protein sequence ID" value="RMZ53956.1"/>
    <property type="molecule type" value="Genomic_DNA"/>
</dbReference>
<comment type="function">
    <text evidence="2">Catalyzes the interconversion of 2-phosphoglycerate and 3-phosphoglycerate.</text>
</comment>
<evidence type="ECO:0000256" key="11">
    <source>
        <dbReference type="ARBA" id="ARBA00023152"/>
    </source>
</evidence>
<dbReference type="GO" id="GO:0004619">
    <property type="term" value="F:phosphoglycerate mutase activity"/>
    <property type="evidence" value="ECO:0007669"/>
    <property type="project" value="UniProtKB-EC"/>
</dbReference>
<keyword evidence="10" id="KW-0067">ATP-binding</keyword>
<evidence type="ECO:0000256" key="12">
    <source>
        <dbReference type="SAM" id="MobiDB-lite"/>
    </source>
</evidence>
<dbReference type="GO" id="GO:0009443">
    <property type="term" value="P:pyridoxal 5'-phosphate salvage"/>
    <property type="evidence" value="ECO:0007669"/>
    <property type="project" value="InterPro"/>
</dbReference>
<evidence type="ECO:0000256" key="2">
    <source>
        <dbReference type="ARBA" id="ARBA00002315"/>
    </source>
</evidence>
<dbReference type="PANTHER" id="PTHR31209">
    <property type="entry name" value="COFACTOR-INDEPENDENT PHOSPHOGLYCERATE MUTASE"/>
    <property type="match status" value="1"/>
</dbReference>
<dbReference type="SUPFAM" id="SSF53613">
    <property type="entry name" value="Ribokinase-like"/>
    <property type="match status" value="1"/>
</dbReference>
<dbReference type="GO" id="GO:0005524">
    <property type="term" value="F:ATP binding"/>
    <property type="evidence" value="ECO:0007669"/>
    <property type="project" value="UniProtKB-KW"/>
</dbReference>
<feature type="domain" description="Pyridoxamine kinase/Phosphomethylpyrimidine kinase" evidence="14">
    <location>
        <begin position="561"/>
        <end position="668"/>
    </location>
</feature>
<dbReference type="Pfam" id="PF01676">
    <property type="entry name" value="Metalloenzyme"/>
    <property type="match status" value="1"/>
</dbReference>
<comment type="caution">
    <text evidence="15">The sequence shown here is derived from an EMBL/GenBank/DDBJ whole genome shotgun (WGS) entry which is preliminary data.</text>
</comment>
<evidence type="ECO:0000259" key="14">
    <source>
        <dbReference type="Pfam" id="PF08543"/>
    </source>
</evidence>
<gene>
    <name evidence="15" type="ORF">APUTEX25_002533</name>
</gene>
<keyword evidence="7" id="KW-0808">Transferase</keyword>
<dbReference type="InterPro" id="IPR013749">
    <property type="entry name" value="PM/HMP-P_kinase-1"/>
</dbReference>
<name>A0A3M7KXU7_AUXPR</name>
<accession>A0A3M7KXU7</accession>
<dbReference type="CDD" id="cd16011">
    <property type="entry name" value="iPGM_like"/>
    <property type="match status" value="1"/>
</dbReference>
<dbReference type="InterPro" id="IPR006124">
    <property type="entry name" value="Metalloenzyme"/>
</dbReference>
<dbReference type="Pfam" id="PF08543">
    <property type="entry name" value="Phos_pyr_kin"/>
    <property type="match status" value="1"/>
</dbReference>
<protein>
    <recommendedName>
        <fullName evidence="6">pyridoxal kinase</fullName>
        <ecNumber evidence="6">2.7.1.35</ecNumber>
    </recommendedName>
</protein>
<keyword evidence="9" id="KW-0418">Kinase</keyword>
<evidence type="ECO:0000256" key="4">
    <source>
        <dbReference type="ARBA" id="ARBA00005524"/>
    </source>
</evidence>
<evidence type="ECO:0000313" key="15">
    <source>
        <dbReference type="EMBL" id="RMZ53956.1"/>
    </source>
</evidence>
<dbReference type="InterPro" id="IPR004456">
    <property type="entry name" value="Pglycerate_mutase_ApgM"/>
</dbReference>
<dbReference type="InterPro" id="IPR017850">
    <property type="entry name" value="Alkaline_phosphatase_core_sf"/>
</dbReference>
<dbReference type="PANTHER" id="PTHR31209:SF0">
    <property type="entry name" value="METALLOENZYME DOMAIN-CONTAINING PROTEIN"/>
    <property type="match status" value="1"/>
</dbReference>
<evidence type="ECO:0000256" key="5">
    <source>
        <dbReference type="ARBA" id="ARBA00008805"/>
    </source>
</evidence>
<comment type="pathway">
    <text evidence="3">Carbohydrate degradation.</text>
</comment>
<dbReference type="EC" id="2.7.1.35" evidence="6"/>
<feature type="domain" description="Metalloenzyme" evidence="13">
    <location>
        <begin position="5"/>
        <end position="454"/>
    </location>
</feature>
<dbReference type="NCBIfam" id="TIGR00687">
    <property type="entry name" value="pyridox_kin"/>
    <property type="match status" value="1"/>
</dbReference>
<evidence type="ECO:0000259" key="13">
    <source>
        <dbReference type="Pfam" id="PF01676"/>
    </source>
</evidence>
<evidence type="ECO:0000256" key="9">
    <source>
        <dbReference type="ARBA" id="ARBA00022777"/>
    </source>
</evidence>
<reference evidence="16" key="1">
    <citation type="journal article" date="2018" name="Algal Res.">
        <title>Characterization of plant carbon substrate utilization by Auxenochlorella protothecoides.</title>
        <authorList>
            <person name="Vogler B.W."/>
            <person name="Starkenburg S.R."/>
            <person name="Sudasinghe N."/>
            <person name="Schambach J.Y."/>
            <person name="Rollin J.A."/>
            <person name="Pattathil S."/>
            <person name="Barry A.N."/>
        </authorList>
    </citation>
    <scope>NUCLEOTIDE SEQUENCE [LARGE SCALE GENOMIC DNA]</scope>
    <source>
        <strain evidence="16">UTEX 25</strain>
    </source>
</reference>
<keyword evidence="11" id="KW-0324">Glycolysis</keyword>
<evidence type="ECO:0000313" key="16">
    <source>
        <dbReference type="Proteomes" id="UP000279271"/>
    </source>
</evidence>
<organism evidence="15 16">
    <name type="scientific">Auxenochlorella protothecoides</name>
    <name type="common">Green microalga</name>
    <name type="synonym">Chlorella protothecoides</name>
    <dbReference type="NCBI Taxonomy" id="3075"/>
    <lineage>
        <taxon>Eukaryota</taxon>
        <taxon>Viridiplantae</taxon>
        <taxon>Chlorophyta</taxon>
        <taxon>core chlorophytes</taxon>
        <taxon>Trebouxiophyceae</taxon>
        <taxon>Chlorellales</taxon>
        <taxon>Chlorellaceae</taxon>
        <taxon>Auxenochlorella</taxon>
    </lineage>
</organism>
<dbReference type="AlphaFoldDB" id="A0A3M7KXU7"/>
<dbReference type="InterPro" id="IPR004625">
    <property type="entry name" value="PyrdxlKinase"/>
</dbReference>
<dbReference type="Gene3D" id="3.40.1190.20">
    <property type="match status" value="1"/>
</dbReference>
<comment type="similarity">
    <text evidence="4">Belongs to the BPG-independent phosphoglycerate mutase family. A-PGAM subfamily.</text>
</comment>
<evidence type="ECO:0000256" key="10">
    <source>
        <dbReference type="ARBA" id="ARBA00022840"/>
    </source>
</evidence>
<evidence type="ECO:0000256" key="1">
    <source>
        <dbReference type="ARBA" id="ARBA00000370"/>
    </source>
</evidence>